<dbReference type="Pfam" id="PF07350">
    <property type="entry name" value="Gig2-like"/>
    <property type="match status" value="1"/>
</dbReference>
<dbReference type="InterPro" id="IPR027443">
    <property type="entry name" value="IPNS-like_sf"/>
</dbReference>
<feature type="compositionally biased region" description="Low complexity" evidence="1">
    <location>
        <begin position="31"/>
        <end position="42"/>
    </location>
</feature>
<protein>
    <submittedName>
        <fullName evidence="2">Uncharacterized protein</fullName>
    </submittedName>
</protein>
<reference evidence="2 3" key="1">
    <citation type="submission" date="2018-02" db="EMBL/GenBank/DDBJ databases">
        <title>Genome sequence of the basidiomycete white-rot fungus Phlebia centrifuga.</title>
        <authorList>
            <person name="Granchi Z."/>
            <person name="Peng M."/>
            <person name="de Vries R.P."/>
            <person name="Hilden K."/>
            <person name="Makela M.R."/>
            <person name="Grigoriev I."/>
            <person name="Riley R."/>
        </authorList>
    </citation>
    <scope>NUCLEOTIDE SEQUENCE [LARGE SCALE GENOMIC DNA]</scope>
    <source>
        <strain evidence="2 3">FBCC195</strain>
    </source>
</reference>
<dbReference type="Proteomes" id="UP000186601">
    <property type="component" value="Unassembled WGS sequence"/>
</dbReference>
<accession>A0A2R6RQB2</accession>
<organism evidence="2 3">
    <name type="scientific">Hermanssonia centrifuga</name>
    <dbReference type="NCBI Taxonomy" id="98765"/>
    <lineage>
        <taxon>Eukaryota</taxon>
        <taxon>Fungi</taxon>
        <taxon>Dikarya</taxon>
        <taxon>Basidiomycota</taxon>
        <taxon>Agaricomycotina</taxon>
        <taxon>Agaricomycetes</taxon>
        <taxon>Polyporales</taxon>
        <taxon>Meruliaceae</taxon>
        <taxon>Hermanssonia</taxon>
    </lineage>
</organism>
<dbReference type="SUPFAM" id="SSF51197">
    <property type="entry name" value="Clavaminate synthase-like"/>
    <property type="match status" value="1"/>
</dbReference>
<gene>
    <name evidence="2" type="ORF">PHLCEN_2v1992</name>
</gene>
<dbReference type="EMBL" id="MLYV02000179">
    <property type="protein sequence ID" value="PSS32223.1"/>
    <property type="molecule type" value="Genomic_DNA"/>
</dbReference>
<dbReference type="STRING" id="98765.A0A2R6RQB2"/>
<dbReference type="InterPro" id="IPR010856">
    <property type="entry name" value="Gig2-like"/>
</dbReference>
<dbReference type="AlphaFoldDB" id="A0A2R6RQB2"/>
<evidence type="ECO:0000256" key="1">
    <source>
        <dbReference type="SAM" id="MobiDB-lite"/>
    </source>
</evidence>
<dbReference type="OrthoDB" id="8249012at2759"/>
<name>A0A2R6RQB2_9APHY</name>
<feature type="region of interest" description="Disordered" evidence="1">
    <location>
        <begin position="31"/>
        <end position="50"/>
    </location>
</feature>
<sequence>MPSAKFSVRISRIAPSAILRYGKYRSYSVASSTTSADGSGSSNPIPMNGRRPHKEGTIQDLFTALTHEGPPLPQRFSDLKKELFTEQLVESWRDVLKELETTTEEVAAKGTDNIPQVDYTSITNGLSEQQVKNVKKAGAIIVKGGVPKEEALAWKQAIRDYAKANSDKITGFNSTFEIIPGIPPNDIVFYEIYNSKAQTAARAHPALINTQRTLMSLWHVSNPSTPISLNTPLTYFDRLRIRPPGPSVFTLGCHIDGGSVERWEDPGFRKCFSKILQGKWREHDPFDVSPRIDAKQDLYHAAYVTSRSTRELFLRLLCVVY</sequence>
<comment type="caution">
    <text evidence="2">The sequence shown here is derived from an EMBL/GenBank/DDBJ whole genome shotgun (WGS) entry which is preliminary data.</text>
</comment>
<keyword evidence="3" id="KW-1185">Reference proteome</keyword>
<evidence type="ECO:0000313" key="2">
    <source>
        <dbReference type="EMBL" id="PSS32223.1"/>
    </source>
</evidence>
<proteinExistence type="predicted"/>
<evidence type="ECO:0000313" key="3">
    <source>
        <dbReference type="Proteomes" id="UP000186601"/>
    </source>
</evidence>
<dbReference type="PANTHER" id="PTHR30613:SF1">
    <property type="entry name" value="DUF1479 DOMAIN PROTEIN (AFU_ORTHOLOGUE AFUA_5G09280)"/>
    <property type="match status" value="1"/>
</dbReference>
<dbReference type="Gene3D" id="2.60.120.330">
    <property type="entry name" value="B-lactam Antibiotic, Isopenicillin N Synthase, Chain"/>
    <property type="match status" value="1"/>
</dbReference>
<dbReference type="PANTHER" id="PTHR30613">
    <property type="entry name" value="UNCHARACTERIZED PROTEIN YBIU-RELATED"/>
    <property type="match status" value="1"/>
</dbReference>